<keyword evidence="4" id="KW-1185">Reference proteome</keyword>
<dbReference type="AlphaFoldDB" id="A0AAW0EMZ3"/>
<feature type="transmembrane region" description="Helical" evidence="2">
    <location>
        <begin position="311"/>
        <end position="331"/>
    </location>
</feature>
<keyword evidence="2" id="KW-0472">Membrane</keyword>
<keyword evidence="2" id="KW-1133">Transmembrane helix</keyword>
<dbReference type="Proteomes" id="UP001430356">
    <property type="component" value="Unassembled WGS sequence"/>
</dbReference>
<proteinExistence type="predicted"/>
<keyword evidence="2" id="KW-0812">Transmembrane</keyword>
<feature type="compositionally biased region" description="Low complexity" evidence="1">
    <location>
        <begin position="287"/>
        <end position="298"/>
    </location>
</feature>
<comment type="caution">
    <text evidence="3">The sequence shown here is derived from an EMBL/GenBank/DDBJ whole genome shotgun (WGS) entry which is preliminary data.</text>
</comment>
<reference evidence="3 4" key="1">
    <citation type="journal article" date="2021" name="MBio">
        <title>A New Model Trypanosomatid, Novymonas esmeraldas: Genomic Perception of Its 'Candidatus Pandoraea novymonadis' Endosymbiont.</title>
        <authorList>
            <person name="Zakharova A."/>
            <person name="Saura A."/>
            <person name="Butenko A."/>
            <person name="Podesvova L."/>
            <person name="Warmusova S."/>
            <person name="Kostygov A.Y."/>
            <person name="Nenarokova A."/>
            <person name="Lukes J."/>
            <person name="Opperdoes F.R."/>
            <person name="Yurchenko V."/>
        </authorList>
    </citation>
    <scope>NUCLEOTIDE SEQUENCE [LARGE SCALE GENOMIC DNA]</scope>
    <source>
        <strain evidence="3 4">E262AT.01</strain>
    </source>
</reference>
<evidence type="ECO:0000256" key="2">
    <source>
        <dbReference type="SAM" id="Phobius"/>
    </source>
</evidence>
<gene>
    <name evidence="3" type="ORF">NESM_000470000</name>
</gene>
<organism evidence="3 4">
    <name type="scientific">Novymonas esmeraldas</name>
    <dbReference type="NCBI Taxonomy" id="1808958"/>
    <lineage>
        <taxon>Eukaryota</taxon>
        <taxon>Discoba</taxon>
        <taxon>Euglenozoa</taxon>
        <taxon>Kinetoplastea</taxon>
        <taxon>Metakinetoplastina</taxon>
        <taxon>Trypanosomatida</taxon>
        <taxon>Trypanosomatidae</taxon>
        <taxon>Novymonas</taxon>
    </lineage>
</organism>
<dbReference type="EMBL" id="JAECZO010000054">
    <property type="protein sequence ID" value="KAK7195428.1"/>
    <property type="molecule type" value="Genomic_DNA"/>
</dbReference>
<evidence type="ECO:0000256" key="1">
    <source>
        <dbReference type="SAM" id="MobiDB-lite"/>
    </source>
</evidence>
<sequence>MSPRERQGGCRLRVAASPRAVVLVVLVCLVVFGAPVAADLTATPLCAEQHGFAGEFNDHFSIPVEKAPGDGEAIVLIARAFPLNFGYLLSQWLYINATYHIPEGAQVTRISDNNGILELPSVAPGTDVEVRVIRVRADGPVPFRFFSFVANNPVCHIAVAPDNSFLAPVPHKLSAAPQPRVTMYFKTVLPATVNALTVRVSVDGRAGLQFNSTGPDGKERAHTSGDLVQAGSGSAVLFTFTPPTEDMPNPYCFTTVSVTYGSWQGGNATPPSPSTPSAGGGSGGSGTPAPTSPSQSTVAPASQSMSVLRQLLWILLLLFVAYQVAVSVYNYRVLGKRDVMEIVPCAESVVAGTRTLQLAASRQCGVVLRRKDGYDSLQNPDDPYA</sequence>
<name>A0AAW0EMZ3_9TRYP</name>
<evidence type="ECO:0000313" key="3">
    <source>
        <dbReference type="EMBL" id="KAK7195428.1"/>
    </source>
</evidence>
<feature type="region of interest" description="Disordered" evidence="1">
    <location>
        <begin position="264"/>
        <end position="298"/>
    </location>
</feature>
<accession>A0AAW0EMZ3</accession>
<evidence type="ECO:0000313" key="4">
    <source>
        <dbReference type="Proteomes" id="UP001430356"/>
    </source>
</evidence>
<protein>
    <submittedName>
        <fullName evidence="3">Uncharacterized protein</fullName>
    </submittedName>
</protein>